<comment type="similarity">
    <text evidence="2">Belongs to the Tymovirales TGBp3 protein family.</text>
</comment>
<evidence type="ECO:0000256" key="3">
    <source>
        <dbReference type="ARBA" id="ARBA00013812"/>
    </source>
</evidence>
<evidence type="ECO:0000256" key="2">
    <source>
        <dbReference type="ARBA" id="ARBA00010355"/>
    </source>
</evidence>
<keyword evidence="10" id="KW-1038">Host endoplasmic reticulum</keyword>
<evidence type="ECO:0000256" key="9">
    <source>
        <dbReference type="ARBA" id="ARBA00023136"/>
    </source>
</evidence>
<evidence type="ECO:0000256" key="4">
    <source>
        <dbReference type="ARBA" id="ARBA00022448"/>
    </source>
</evidence>
<dbReference type="GO" id="GO:0046740">
    <property type="term" value="P:transport of virus in host, cell to cell"/>
    <property type="evidence" value="ECO:0007669"/>
    <property type="project" value="UniProtKB-KW"/>
</dbReference>
<dbReference type="Pfam" id="PF02495">
    <property type="entry name" value="TGBp3"/>
    <property type="match status" value="1"/>
</dbReference>
<keyword evidence="9" id="KW-0472">Membrane</keyword>
<keyword evidence="5" id="KW-0812">Transmembrane</keyword>
<proteinExistence type="inferred from homology"/>
<organism evidence="13">
    <name type="scientific">Yucca alphaflexivirus 1</name>
    <dbReference type="NCBI Taxonomy" id="2794423"/>
    <lineage>
        <taxon>Viruses</taxon>
        <taxon>Riboviria</taxon>
        <taxon>Orthornavirae</taxon>
        <taxon>Kitrinoviricota</taxon>
        <taxon>Alsuviricetes</taxon>
        <taxon>Tymovirales</taxon>
        <taxon>Alphaflexiviridae</taxon>
    </lineage>
</organism>
<reference evidence="13" key="1">
    <citation type="submission" date="2020-11" db="EMBL/GenBank/DDBJ databases">
        <authorList>
            <person name="Bejerman N."/>
        </authorList>
    </citation>
    <scope>NUCLEOTIDE SEQUENCE</scope>
    <source>
        <strain evidence="13">Yuc</strain>
    </source>
</reference>
<keyword evidence="7" id="KW-1133">Transmembrane helix</keyword>
<accession>A0A7T5UGJ2</accession>
<keyword evidence="8" id="KW-0916">Viral movement protein</keyword>
<dbReference type="EMBL" id="MW328742">
    <property type="protein sequence ID" value="QQG34623.1"/>
    <property type="molecule type" value="Genomic_RNA"/>
</dbReference>
<comment type="function">
    <text evidence="11">Plays a role in viral cell-to-cell propagation, by facilitating genome transport to neighboring plant cells through plasmosdesmata. May induce the formation of granular vesicles derived from the Endoplasmic reticulum, which align on actin filaments.</text>
</comment>
<keyword evidence="4" id="KW-0813">Transport</keyword>
<name>A0A7T5UGJ2_9VIRU</name>
<sequence length="79" mass="8451">MGHSSCSSLFRSSSSSLNAAILLLACITALFILLSQPSPRCQIILTGESISILNCENIPEILRSLPTQPLVVPLSCDHQ</sequence>
<evidence type="ECO:0000256" key="10">
    <source>
        <dbReference type="ARBA" id="ARBA00023184"/>
    </source>
</evidence>
<evidence type="ECO:0000256" key="1">
    <source>
        <dbReference type="ARBA" id="ARBA00004625"/>
    </source>
</evidence>
<dbReference type="InterPro" id="IPR003411">
    <property type="entry name" value="TGBp3"/>
</dbReference>
<comment type="subcellular location">
    <subcellularLocation>
        <location evidence="1">Host endoplasmic reticulum membrane</location>
    </subcellularLocation>
</comment>
<evidence type="ECO:0000256" key="7">
    <source>
        <dbReference type="ARBA" id="ARBA00022989"/>
    </source>
</evidence>
<evidence type="ECO:0000256" key="8">
    <source>
        <dbReference type="ARBA" id="ARBA00023031"/>
    </source>
</evidence>
<evidence type="ECO:0000256" key="6">
    <source>
        <dbReference type="ARBA" id="ARBA00022870"/>
    </source>
</evidence>
<evidence type="ECO:0000256" key="11">
    <source>
        <dbReference type="ARBA" id="ARBA00025270"/>
    </source>
</evidence>
<protein>
    <recommendedName>
        <fullName evidence="3">Movement protein TGBp3</fullName>
    </recommendedName>
    <alternativeName>
        <fullName evidence="12">Triple gene block 3 protein</fullName>
    </alternativeName>
</protein>
<evidence type="ECO:0000313" key="13">
    <source>
        <dbReference type="EMBL" id="QQG34623.1"/>
    </source>
</evidence>
<evidence type="ECO:0000256" key="12">
    <source>
        <dbReference type="ARBA" id="ARBA00033148"/>
    </source>
</evidence>
<dbReference type="GO" id="GO:0044167">
    <property type="term" value="C:host cell endoplasmic reticulum membrane"/>
    <property type="evidence" value="ECO:0007669"/>
    <property type="project" value="UniProtKB-SubCell"/>
</dbReference>
<evidence type="ECO:0000256" key="5">
    <source>
        <dbReference type="ARBA" id="ARBA00022692"/>
    </source>
</evidence>
<keyword evidence="6" id="KW-1043">Host membrane</keyword>